<dbReference type="GO" id="GO:0030788">
    <property type="term" value="F:precorrin-2 C20-methyltransferase activity"/>
    <property type="evidence" value="ECO:0007669"/>
    <property type="project" value="InterPro"/>
</dbReference>
<comment type="pathway">
    <text evidence="1">Cofactor biosynthesis; adenosylcobalamin biosynthesis.</text>
</comment>
<dbReference type="GO" id="GO:0032259">
    <property type="term" value="P:methylation"/>
    <property type="evidence" value="ECO:0007669"/>
    <property type="project" value="UniProtKB-KW"/>
</dbReference>
<dbReference type="PIRSF" id="PIRSF036427">
    <property type="entry name" value="Precrrn-2_mtase"/>
    <property type="match status" value="1"/>
</dbReference>
<dbReference type="EMBL" id="LSRS01000005">
    <property type="protein sequence ID" value="KAF1084503.1"/>
    <property type="molecule type" value="Genomic_DNA"/>
</dbReference>
<gene>
    <name evidence="9" type="primary">cbiL</name>
    <name evidence="9" type="ORF">SPSYN_02281</name>
</gene>
<evidence type="ECO:0000256" key="2">
    <source>
        <dbReference type="ARBA" id="ARBA00005879"/>
    </source>
</evidence>
<evidence type="ECO:0000256" key="5">
    <source>
        <dbReference type="ARBA" id="ARBA00022679"/>
    </source>
</evidence>
<dbReference type="CDD" id="cd11645">
    <property type="entry name" value="Precorrin_2_C20_MT"/>
    <property type="match status" value="1"/>
</dbReference>
<comment type="caution">
    <text evidence="9">The sequence shown here is derived from an EMBL/GenBank/DDBJ whole genome shotgun (WGS) entry which is preliminary data.</text>
</comment>
<dbReference type="GO" id="GO:0009236">
    <property type="term" value="P:cobalamin biosynthetic process"/>
    <property type="evidence" value="ECO:0007669"/>
    <property type="project" value="UniProtKB-UniRule"/>
</dbReference>
<protein>
    <submittedName>
        <fullName evidence="9">Cobalt-precorrin-2 C(20)-methyltransferase</fullName>
        <ecNumber evidence="9">2.1.1.151</ecNumber>
    </submittedName>
</protein>
<dbReference type="PANTHER" id="PTHR43467:SF2">
    <property type="entry name" value="COBALT-PRECORRIN-2 C(20)-METHYLTRANSFERASE"/>
    <property type="match status" value="1"/>
</dbReference>
<dbReference type="Gene3D" id="3.40.1010.10">
    <property type="entry name" value="Cobalt-precorrin-4 Transmethylase, Domain 1"/>
    <property type="match status" value="1"/>
</dbReference>
<keyword evidence="5 9" id="KW-0808">Transferase</keyword>
<dbReference type="SUPFAM" id="SSF53790">
    <property type="entry name" value="Tetrapyrrole methylase"/>
    <property type="match status" value="1"/>
</dbReference>
<keyword evidence="3" id="KW-0169">Cobalamin biosynthesis</keyword>
<dbReference type="Gene3D" id="3.30.950.10">
    <property type="entry name" value="Methyltransferase, Cobalt-precorrin-4 Transmethylase, Domain 2"/>
    <property type="match status" value="1"/>
</dbReference>
<dbReference type="RefSeq" id="WP_161822581.1">
    <property type="nucleotide sequence ID" value="NZ_LSRS01000005.1"/>
</dbReference>
<dbReference type="OrthoDB" id="9804789at2"/>
<feature type="domain" description="Tetrapyrrole methylase" evidence="8">
    <location>
        <begin position="4"/>
        <end position="210"/>
    </location>
</feature>
<evidence type="ECO:0000259" key="8">
    <source>
        <dbReference type="Pfam" id="PF00590"/>
    </source>
</evidence>
<dbReference type="InterPro" id="IPR012382">
    <property type="entry name" value="CobI/CbiL"/>
</dbReference>
<dbReference type="NCBIfam" id="TIGR01467">
    <property type="entry name" value="cobI_cbiL"/>
    <property type="match status" value="1"/>
</dbReference>
<evidence type="ECO:0000256" key="1">
    <source>
        <dbReference type="ARBA" id="ARBA00004953"/>
    </source>
</evidence>
<dbReference type="PANTHER" id="PTHR43467">
    <property type="entry name" value="COBALT-PRECORRIN-2 C(20)-METHYLTRANSFERASE"/>
    <property type="match status" value="1"/>
</dbReference>
<sequence length="235" mass="25777">MAGKLYGVGIGPGDPELITIKARRILAEADVVAVPKTAAEKASFAQTIAEGAFEKGKELLELLFPMSFDVEVLERSWHEAIGQIREKLELGKTVAFITLGDPTVYSTYMYIHKQLYQEGYDTEIIPGVTSFCAAAARAGISLGENRETIAIVPSAYECNNLENILKSFDNIILMKLSKSLPKLKELLKSEGLSESAVLVSKCGLEDEKITYDLNLSDDEKISYFSTMLVKKGGVR</sequence>
<dbReference type="Pfam" id="PF00590">
    <property type="entry name" value="TP_methylase"/>
    <property type="match status" value="1"/>
</dbReference>
<keyword evidence="10" id="KW-1185">Reference proteome</keyword>
<dbReference type="EC" id="2.1.1.151" evidence="9"/>
<evidence type="ECO:0000256" key="6">
    <source>
        <dbReference type="ARBA" id="ARBA00022691"/>
    </source>
</evidence>
<proteinExistence type="inferred from homology"/>
<keyword evidence="6" id="KW-0949">S-adenosyl-L-methionine</keyword>
<evidence type="ECO:0000313" key="9">
    <source>
        <dbReference type="EMBL" id="KAF1084503.1"/>
    </source>
</evidence>
<comment type="similarity">
    <text evidence="2 7">Belongs to the precorrin methyltransferase family.</text>
</comment>
<name>A0A9D2WNL5_9FIRM</name>
<organism evidence="9 10">
    <name type="scientific">Sporotomaculum syntrophicum</name>
    <dbReference type="NCBI Taxonomy" id="182264"/>
    <lineage>
        <taxon>Bacteria</taxon>
        <taxon>Bacillati</taxon>
        <taxon>Bacillota</taxon>
        <taxon>Clostridia</taxon>
        <taxon>Eubacteriales</taxon>
        <taxon>Desulfallaceae</taxon>
        <taxon>Sporotomaculum</taxon>
    </lineage>
</organism>
<evidence type="ECO:0000256" key="7">
    <source>
        <dbReference type="PIRNR" id="PIRNR036427"/>
    </source>
</evidence>
<dbReference type="GO" id="GO:0043781">
    <property type="term" value="F:cobalt-factor II C20-methyltransferase activity"/>
    <property type="evidence" value="ECO:0007669"/>
    <property type="project" value="UniProtKB-EC"/>
</dbReference>
<keyword evidence="4 9" id="KW-0489">Methyltransferase</keyword>
<dbReference type="InterPro" id="IPR014777">
    <property type="entry name" value="4pyrrole_Mease_sub1"/>
</dbReference>
<evidence type="ECO:0000256" key="4">
    <source>
        <dbReference type="ARBA" id="ARBA00022603"/>
    </source>
</evidence>
<dbReference type="InterPro" id="IPR035996">
    <property type="entry name" value="4pyrrol_Methylase_sf"/>
</dbReference>
<dbReference type="InterPro" id="IPR000878">
    <property type="entry name" value="4pyrrol_Mease"/>
</dbReference>
<evidence type="ECO:0000313" key="10">
    <source>
        <dbReference type="Proteomes" id="UP000798488"/>
    </source>
</evidence>
<evidence type="ECO:0000256" key="3">
    <source>
        <dbReference type="ARBA" id="ARBA00022573"/>
    </source>
</evidence>
<dbReference type="Proteomes" id="UP000798488">
    <property type="component" value="Unassembled WGS sequence"/>
</dbReference>
<dbReference type="AlphaFoldDB" id="A0A9D2WNL5"/>
<reference evidence="9" key="1">
    <citation type="submission" date="2016-02" db="EMBL/GenBank/DDBJ databases">
        <title>Draft Genome Sequence of Sporotomaculum syntrophicum Strain FB, a Syntrophic Benzoate Degrader.</title>
        <authorList>
            <person name="Nobu M.K."/>
            <person name="Narihiro T."/>
            <person name="Qiu Y.-L."/>
            <person name="Ohashi A."/>
            <person name="Liu W.-T."/>
            <person name="Yuji S."/>
        </authorList>
    </citation>
    <scope>NUCLEOTIDE SEQUENCE</scope>
    <source>
        <strain evidence="9">FB</strain>
    </source>
</reference>
<dbReference type="InterPro" id="IPR014776">
    <property type="entry name" value="4pyrrole_Mease_sub2"/>
</dbReference>
<dbReference type="InterPro" id="IPR006364">
    <property type="entry name" value="CobI/CbiL/CobIJ_dom"/>
</dbReference>
<accession>A0A9D2WNL5</accession>